<dbReference type="PANTHER" id="PTHR10689:SF6">
    <property type="entry name" value="MICROSOMAL GLUTATHIONE S-TRANSFERASE 1"/>
    <property type="match status" value="1"/>
</dbReference>
<feature type="transmembrane region" description="Helical" evidence="17">
    <location>
        <begin position="66"/>
        <end position="90"/>
    </location>
</feature>
<dbReference type="OrthoDB" id="193139at2759"/>
<dbReference type="EMBL" id="WJQU01000001">
    <property type="protein sequence ID" value="KAJ6646798.1"/>
    <property type="molecule type" value="Genomic_DNA"/>
</dbReference>
<keyword evidence="19" id="KW-1185">Reference proteome</keyword>
<dbReference type="Proteomes" id="UP001151699">
    <property type="component" value="Chromosome A"/>
</dbReference>
<keyword evidence="6" id="KW-0808">Transferase</keyword>
<dbReference type="SUPFAM" id="SSF161084">
    <property type="entry name" value="MAPEG domain-like"/>
    <property type="match status" value="1"/>
</dbReference>
<feature type="transmembrane region" description="Helical" evidence="17">
    <location>
        <begin position="178"/>
        <end position="197"/>
    </location>
</feature>
<keyword evidence="11" id="KW-0007">Acetylation</keyword>
<evidence type="ECO:0000256" key="3">
    <source>
        <dbReference type="ARBA" id="ARBA00004477"/>
    </source>
</evidence>
<dbReference type="InterPro" id="IPR040162">
    <property type="entry name" value="MGST1-like"/>
</dbReference>
<dbReference type="PANTHER" id="PTHR10689">
    <property type="entry name" value="MICROSOMAL GLUTATHIONE S-TRANSFERASE 1"/>
    <property type="match status" value="1"/>
</dbReference>
<evidence type="ECO:0000256" key="10">
    <source>
        <dbReference type="ARBA" id="ARBA00022989"/>
    </source>
</evidence>
<dbReference type="GO" id="GO:0004364">
    <property type="term" value="F:glutathione transferase activity"/>
    <property type="evidence" value="ECO:0007669"/>
    <property type="project" value="UniProtKB-EC"/>
</dbReference>
<keyword evidence="13 17" id="KW-0472">Membrane</keyword>
<evidence type="ECO:0000256" key="15">
    <source>
        <dbReference type="ARBA" id="ARBA00039397"/>
    </source>
</evidence>
<feature type="non-terminal residue" evidence="18">
    <location>
        <position position="225"/>
    </location>
</feature>
<evidence type="ECO:0000256" key="14">
    <source>
        <dbReference type="ARBA" id="ARBA00038540"/>
    </source>
</evidence>
<dbReference type="GO" id="GO:0005789">
    <property type="term" value="C:endoplasmic reticulum membrane"/>
    <property type="evidence" value="ECO:0007669"/>
    <property type="project" value="UniProtKB-SubCell"/>
</dbReference>
<evidence type="ECO:0000256" key="12">
    <source>
        <dbReference type="ARBA" id="ARBA00023128"/>
    </source>
</evidence>
<evidence type="ECO:0000313" key="18">
    <source>
        <dbReference type="EMBL" id="KAJ6646798.1"/>
    </source>
</evidence>
<dbReference type="FunFam" id="1.20.120.550:FF:000002">
    <property type="entry name" value="Microsomal glutathione S-transferase 1"/>
    <property type="match status" value="1"/>
</dbReference>
<accession>A0A9Q0NB33</accession>
<organism evidence="18 19">
    <name type="scientific">Pseudolycoriella hygida</name>
    <dbReference type="NCBI Taxonomy" id="35572"/>
    <lineage>
        <taxon>Eukaryota</taxon>
        <taxon>Metazoa</taxon>
        <taxon>Ecdysozoa</taxon>
        <taxon>Arthropoda</taxon>
        <taxon>Hexapoda</taxon>
        <taxon>Insecta</taxon>
        <taxon>Pterygota</taxon>
        <taxon>Neoptera</taxon>
        <taxon>Endopterygota</taxon>
        <taxon>Diptera</taxon>
        <taxon>Nematocera</taxon>
        <taxon>Sciaroidea</taxon>
        <taxon>Sciaridae</taxon>
        <taxon>Pseudolycoriella</taxon>
    </lineage>
</organism>
<dbReference type="Pfam" id="PF01124">
    <property type="entry name" value="MAPEG"/>
    <property type="match status" value="1"/>
</dbReference>
<evidence type="ECO:0000256" key="9">
    <source>
        <dbReference type="ARBA" id="ARBA00022824"/>
    </source>
</evidence>
<dbReference type="Gene3D" id="1.20.120.550">
    <property type="entry name" value="Membrane associated eicosanoid/glutathione metabolism-like domain"/>
    <property type="match status" value="1"/>
</dbReference>
<comment type="function">
    <text evidence="1">Conjugation of reduced glutathione to a wide number of exogenous and endogenous hydrophobic electrophiles.</text>
</comment>
<evidence type="ECO:0000256" key="2">
    <source>
        <dbReference type="ARBA" id="ARBA00004294"/>
    </source>
</evidence>
<comment type="subcellular location">
    <subcellularLocation>
        <location evidence="3">Endoplasmic reticulum membrane</location>
        <topology evidence="3">Multi-pass membrane protein</topology>
    </subcellularLocation>
    <subcellularLocation>
        <location evidence="2">Mitochondrion outer membrane</location>
    </subcellularLocation>
</comment>
<comment type="caution">
    <text evidence="18">The sequence shown here is derived from an EMBL/GenBank/DDBJ whole genome shotgun (WGS) entry which is preliminary data.</text>
</comment>
<evidence type="ECO:0000256" key="4">
    <source>
        <dbReference type="ARBA" id="ARBA00010459"/>
    </source>
</evidence>
<keyword evidence="12" id="KW-0496">Mitochondrion</keyword>
<dbReference type="InterPro" id="IPR023352">
    <property type="entry name" value="MAPEG-like_dom_sf"/>
</dbReference>
<comment type="subunit">
    <text evidence="14">Homotrimer; The trimer binds only one molecule of glutathione.</text>
</comment>
<evidence type="ECO:0000256" key="16">
    <source>
        <dbReference type="ARBA" id="ARBA00049385"/>
    </source>
</evidence>
<dbReference type="GO" id="GO:0005741">
    <property type="term" value="C:mitochondrial outer membrane"/>
    <property type="evidence" value="ECO:0007669"/>
    <property type="project" value="UniProtKB-SubCell"/>
</dbReference>
<feature type="transmembrane region" description="Helical" evidence="17">
    <location>
        <begin position="204"/>
        <end position="224"/>
    </location>
</feature>
<name>A0A9Q0NB33_9DIPT</name>
<evidence type="ECO:0000256" key="13">
    <source>
        <dbReference type="ARBA" id="ARBA00023136"/>
    </source>
</evidence>
<dbReference type="AlphaFoldDB" id="A0A9Q0NB33"/>
<protein>
    <recommendedName>
        <fullName evidence="15">Microsomal glutathione S-transferase 1</fullName>
        <ecNumber evidence="5">2.5.1.18</ecNumber>
    </recommendedName>
</protein>
<keyword evidence="10 17" id="KW-1133">Transmembrane helix</keyword>
<sequence>YISHIPPFVRVIVSDAIQCCISQVKVQRYIRLFVESTYLNRRLKFVELNNYKMLKTYELIDLSNSVFSTFIVCSAILVLKMLAMSTLTSIQRFRMQLLKWFGCAGENEIHNSNPVESTFSAPEDVVFSKGSEINFNNENIERVRRAHRNDMENILPYLTIGLMFVLTDPLPWLAKTCFIVATLARILHSFVYAVYVIPQPARAICFFVQWLITIYFAIASIAHFI</sequence>
<evidence type="ECO:0000256" key="1">
    <source>
        <dbReference type="ARBA" id="ARBA00003701"/>
    </source>
</evidence>
<comment type="catalytic activity">
    <reaction evidence="16">
        <text>RX + glutathione = an S-substituted glutathione + a halide anion + H(+)</text>
        <dbReference type="Rhea" id="RHEA:16437"/>
        <dbReference type="ChEBI" id="CHEBI:15378"/>
        <dbReference type="ChEBI" id="CHEBI:16042"/>
        <dbReference type="ChEBI" id="CHEBI:17792"/>
        <dbReference type="ChEBI" id="CHEBI:57925"/>
        <dbReference type="ChEBI" id="CHEBI:90779"/>
        <dbReference type="EC" id="2.5.1.18"/>
    </reaction>
    <physiologicalReaction direction="left-to-right" evidence="16">
        <dbReference type="Rhea" id="RHEA:16438"/>
    </physiologicalReaction>
</comment>
<reference evidence="18" key="1">
    <citation type="submission" date="2022-07" db="EMBL/GenBank/DDBJ databases">
        <authorList>
            <person name="Trinca V."/>
            <person name="Uliana J.V.C."/>
            <person name="Torres T.T."/>
            <person name="Ward R.J."/>
            <person name="Monesi N."/>
        </authorList>
    </citation>
    <scope>NUCLEOTIDE SEQUENCE</scope>
    <source>
        <strain evidence="18">HSMRA1968</strain>
        <tissue evidence="18">Whole embryos</tissue>
    </source>
</reference>
<evidence type="ECO:0000256" key="6">
    <source>
        <dbReference type="ARBA" id="ARBA00022679"/>
    </source>
</evidence>
<evidence type="ECO:0000313" key="19">
    <source>
        <dbReference type="Proteomes" id="UP001151699"/>
    </source>
</evidence>
<proteinExistence type="inferred from homology"/>
<dbReference type="EC" id="2.5.1.18" evidence="5"/>
<evidence type="ECO:0000256" key="7">
    <source>
        <dbReference type="ARBA" id="ARBA00022692"/>
    </source>
</evidence>
<feature type="transmembrane region" description="Helical" evidence="17">
    <location>
        <begin position="154"/>
        <end position="172"/>
    </location>
</feature>
<evidence type="ECO:0000256" key="5">
    <source>
        <dbReference type="ARBA" id="ARBA00012452"/>
    </source>
</evidence>
<evidence type="ECO:0000256" key="17">
    <source>
        <dbReference type="SAM" id="Phobius"/>
    </source>
</evidence>
<keyword evidence="8" id="KW-1000">Mitochondrion outer membrane</keyword>
<keyword evidence="7 17" id="KW-0812">Transmembrane</keyword>
<evidence type="ECO:0000256" key="8">
    <source>
        <dbReference type="ARBA" id="ARBA00022787"/>
    </source>
</evidence>
<evidence type="ECO:0000256" key="11">
    <source>
        <dbReference type="ARBA" id="ARBA00022990"/>
    </source>
</evidence>
<keyword evidence="9" id="KW-0256">Endoplasmic reticulum</keyword>
<comment type="similarity">
    <text evidence="4">Belongs to the MAPEG family.</text>
</comment>
<dbReference type="InterPro" id="IPR001129">
    <property type="entry name" value="Membr-assoc_MAPEG"/>
</dbReference>
<gene>
    <name evidence="18" type="primary">MGST1_0</name>
    <name evidence="18" type="ORF">Bhyg_02012</name>
</gene>